<comment type="caution">
    <text evidence="1">The sequence shown here is derived from an EMBL/GenBank/DDBJ whole genome shotgun (WGS) entry which is preliminary data.</text>
</comment>
<accession>A0AAD3DSH8</accession>
<proteinExistence type="predicted"/>
<protein>
    <submittedName>
        <fullName evidence="1">Uncharacterized protein</fullName>
    </submittedName>
</protein>
<feature type="non-terminal residue" evidence="1">
    <location>
        <position position="1"/>
    </location>
</feature>
<evidence type="ECO:0000313" key="2">
    <source>
        <dbReference type="Proteomes" id="UP001054857"/>
    </source>
</evidence>
<organism evidence="1 2">
    <name type="scientific">Astrephomene gubernaculifera</name>
    <dbReference type="NCBI Taxonomy" id="47775"/>
    <lineage>
        <taxon>Eukaryota</taxon>
        <taxon>Viridiplantae</taxon>
        <taxon>Chlorophyta</taxon>
        <taxon>core chlorophytes</taxon>
        <taxon>Chlorophyceae</taxon>
        <taxon>CS clade</taxon>
        <taxon>Chlamydomonadales</taxon>
        <taxon>Astrephomenaceae</taxon>
        <taxon>Astrephomene</taxon>
    </lineage>
</organism>
<sequence>SPNGLISTLALVSKFFDDKVCIEAFQGKGLQIRAIDQAKCSFVDAFFPAVVDPGQTPIFSRFDCDRPYFPMWVAPALLGKSIRTALDARRRQTSGSAAYLLHLSVAAADPDRLVLAGETVAVPGQRAAGVIKSTRQDLALLTPT</sequence>
<evidence type="ECO:0000313" key="1">
    <source>
        <dbReference type="EMBL" id="GFR47279.1"/>
    </source>
</evidence>
<gene>
    <name evidence="1" type="ORF">Agub_g8966</name>
</gene>
<dbReference type="AlphaFoldDB" id="A0AAD3DSH8"/>
<dbReference type="EMBL" id="BMAR01000017">
    <property type="protein sequence ID" value="GFR47279.1"/>
    <property type="molecule type" value="Genomic_DNA"/>
</dbReference>
<reference evidence="1 2" key="1">
    <citation type="journal article" date="2021" name="Sci. Rep.">
        <title>Genome sequencing of the multicellular alga Astrephomene provides insights into convergent evolution of germ-soma differentiation.</title>
        <authorList>
            <person name="Yamashita S."/>
            <person name="Yamamoto K."/>
            <person name="Matsuzaki R."/>
            <person name="Suzuki S."/>
            <person name="Yamaguchi H."/>
            <person name="Hirooka S."/>
            <person name="Minakuchi Y."/>
            <person name="Miyagishima S."/>
            <person name="Kawachi M."/>
            <person name="Toyoda A."/>
            <person name="Nozaki H."/>
        </authorList>
    </citation>
    <scope>NUCLEOTIDE SEQUENCE [LARGE SCALE GENOMIC DNA]</scope>
    <source>
        <strain evidence="1 2">NIES-4017</strain>
    </source>
</reference>
<name>A0AAD3DSH8_9CHLO</name>
<feature type="non-terminal residue" evidence="1">
    <location>
        <position position="144"/>
    </location>
</feature>
<keyword evidence="2" id="KW-1185">Reference proteome</keyword>
<dbReference type="Proteomes" id="UP001054857">
    <property type="component" value="Unassembled WGS sequence"/>
</dbReference>